<dbReference type="Proteomes" id="UP000307378">
    <property type="component" value="Unassembled WGS sequence"/>
</dbReference>
<dbReference type="AlphaFoldDB" id="A0A4S8Q090"/>
<proteinExistence type="predicted"/>
<dbReference type="EMBL" id="STGU01000005">
    <property type="protein sequence ID" value="THV35845.1"/>
    <property type="molecule type" value="Genomic_DNA"/>
</dbReference>
<feature type="compositionally biased region" description="Basic and acidic residues" evidence="1">
    <location>
        <begin position="40"/>
        <end position="50"/>
    </location>
</feature>
<evidence type="ECO:0000313" key="2">
    <source>
        <dbReference type="EMBL" id="THV35845.1"/>
    </source>
</evidence>
<feature type="compositionally biased region" description="Polar residues" evidence="1">
    <location>
        <begin position="12"/>
        <end position="39"/>
    </location>
</feature>
<comment type="caution">
    <text evidence="2">The sequence shown here is derived from an EMBL/GenBank/DDBJ whole genome shotgun (WGS) entry which is preliminary data.</text>
</comment>
<feature type="region of interest" description="Disordered" evidence="1">
    <location>
        <begin position="1"/>
        <end position="67"/>
    </location>
</feature>
<sequence length="92" mass="9925">MSARPGLDDDQSVSSATGRPKTRSFSETSPLASSLSGTHGDQKSRSDFPKRAQRRAKLGAKPENFDHPVKYSIRTTTSFCICSLLLIGTPIA</sequence>
<name>A0A4S8Q090_9HYPH</name>
<accession>A0A4S8Q090</accession>
<organism evidence="2 3">
    <name type="scientific">Rhizobium rosettiformans W3</name>
    <dbReference type="NCBI Taxonomy" id="538378"/>
    <lineage>
        <taxon>Bacteria</taxon>
        <taxon>Pseudomonadati</taxon>
        <taxon>Pseudomonadota</taxon>
        <taxon>Alphaproteobacteria</taxon>
        <taxon>Hyphomicrobiales</taxon>
        <taxon>Rhizobiaceae</taxon>
        <taxon>Rhizobium/Agrobacterium group</taxon>
        <taxon>Rhizobium</taxon>
    </lineage>
</organism>
<gene>
    <name evidence="2" type="ORF">FAA86_10930</name>
</gene>
<reference evidence="2 3" key="1">
    <citation type="submission" date="2019-04" db="EMBL/GenBank/DDBJ databases">
        <title>genome sequence of strain W3.</title>
        <authorList>
            <person name="Gao J."/>
            <person name="Sun J."/>
        </authorList>
    </citation>
    <scope>NUCLEOTIDE SEQUENCE [LARGE SCALE GENOMIC DNA]</scope>
    <source>
        <strain evidence="2 3">W3</strain>
    </source>
</reference>
<evidence type="ECO:0000313" key="3">
    <source>
        <dbReference type="Proteomes" id="UP000307378"/>
    </source>
</evidence>
<evidence type="ECO:0000256" key="1">
    <source>
        <dbReference type="SAM" id="MobiDB-lite"/>
    </source>
</evidence>
<dbReference type="RefSeq" id="WP_136540511.1">
    <property type="nucleotide sequence ID" value="NZ_STGU01000005.1"/>
</dbReference>
<protein>
    <submittedName>
        <fullName evidence="2">Uncharacterized protein</fullName>
    </submittedName>
</protein>